<evidence type="ECO:0000256" key="2">
    <source>
        <dbReference type="ARBA" id="ARBA00008749"/>
    </source>
</evidence>
<accession>A0A857KVU6</accession>
<dbReference type="Gene3D" id="1.10.620.20">
    <property type="entry name" value="Ribonucleotide Reductase, subunit A"/>
    <property type="match status" value="1"/>
</dbReference>
<evidence type="ECO:0000256" key="4">
    <source>
        <dbReference type="ARBA" id="ARBA00022723"/>
    </source>
</evidence>
<keyword evidence="6" id="KW-0560">Oxidoreductase</keyword>
<evidence type="ECO:0000313" key="10">
    <source>
        <dbReference type="EMBL" id="QHN38980.1"/>
    </source>
</evidence>
<keyword evidence="5" id="KW-0276">Fatty acid metabolism</keyword>
<comment type="similarity">
    <text evidence="2">Belongs to the fatty acid desaturase type 2 family.</text>
</comment>
<evidence type="ECO:0000256" key="9">
    <source>
        <dbReference type="ARBA" id="ARBA00023160"/>
    </source>
</evidence>
<keyword evidence="4" id="KW-0479">Metal-binding</keyword>
<dbReference type="InterPro" id="IPR005067">
    <property type="entry name" value="Fatty_acid_desaturase-2"/>
</dbReference>
<dbReference type="SUPFAM" id="SSF47240">
    <property type="entry name" value="Ferritin-like"/>
    <property type="match status" value="1"/>
</dbReference>
<dbReference type="RefSeq" id="WP_005185981.1">
    <property type="nucleotide sequence ID" value="NZ_CP045804.1"/>
</dbReference>
<name>A0A857KVU6_9ACTN</name>
<dbReference type="GO" id="GO:0006633">
    <property type="term" value="P:fatty acid biosynthetic process"/>
    <property type="evidence" value="ECO:0007669"/>
    <property type="project" value="UniProtKB-KW"/>
</dbReference>
<sequence>MSGQHETNALSDDDLVIALEKALPEIAEEHRAAAQPWNPHDWVPWDDGRNFGFLGGTDWTPEQATLSDEVRAGVLALLLLKDNLPSYHRMLAVHFPAFSPWRDLVGVWTAEDNRHAIVLRDYLVVTRAIDPVDAEVRRRIHVTTGYRQYEGSALDVSPLDVLAIMAVHEYQCAAVVRRLGEAVTEDVLGQILTKIAADDGLQATTFAKFLNAGIVADQEATILAVDRALTGIEAIGADVADFDTERALIADYENEGTRGAVAAALAGELKLESVQELGENAEAARGRILALAAQAR</sequence>
<dbReference type="InterPro" id="IPR012348">
    <property type="entry name" value="RNR-like"/>
</dbReference>
<protein>
    <submittedName>
        <fullName evidence="10">Fatty acid desaturase</fullName>
    </submittedName>
</protein>
<reference evidence="10" key="1">
    <citation type="journal article" date="2021" name="Nat. Microbiol.">
        <title>Cocultivation of an ultrasmall environmental parasitic bacterium with lytic ability against bacteria associated with wastewater foams.</title>
        <authorList>
            <person name="Batinovic S."/>
            <person name="Rose J.J.A."/>
            <person name="Ratcliffe J."/>
            <person name="Seviour R.J."/>
            <person name="Petrovski S."/>
        </authorList>
    </citation>
    <scope>NUCLEOTIDE SEQUENCE</scope>
    <source>
        <strain evidence="10">CON44</strain>
    </source>
</reference>
<evidence type="ECO:0000256" key="1">
    <source>
        <dbReference type="ARBA" id="ARBA00001954"/>
    </source>
</evidence>
<evidence type="ECO:0000256" key="6">
    <source>
        <dbReference type="ARBA" id="ARBA00023002"/>
    </source>
</evidence>
<keyword evidence="3" id="KW-0444">Lipid biosynthesis</keyword>
<comment type="cofactor">
    <cofactor evidence="1">
        <name>Fe(2+)</name>
        <dbReference type="ChEBI" id="CHEBI:29033"/>
    </cofactor>
</comment>
<dbReference type="InterPro" id="IPR009078">
    <property type="entry name" value="Ferritin-like_SF"/>
</dbReference>
<evidence type="ECO:0000256" key="3">
    <source>
        <dbReference type="ARBA" id="ARBA00022516"/>
    </source>
</evidence>
<dbReference type="GO" id="GO:0045300">
    <property type="term" value="F:stearoyl-[ACP] desaturase activity"/>
    <property type="evidence" value="ECO:0007669"/>
    <property type="project" value="InterPro"/>
</dbReference>
<keyword evidence="7" id="KW-0408">Iron</keyword>
<dbReference type="GO" id="GO:0046872">
    <property type="term" value="F:metal ion binding"/>
    <property type="evidence" value="ECO:0007669"/>
    <property type="project" value="UniProtKB-KW"/>
</dbReference>
<evidence type="ECO:0000256" key="7">
    <source>
        <dbReference type="ARBA" id="ARBA00023004"/>
    </source>
</evidence>
<keyword evidence="9" id="KW-0275">Fatty acid biosynthesis</keyword>
<proteinExistence type="inferred from homology"/>
<gene>
    <name evidence="10" type="ORF">GII30_07170</name>
</gene>
<evidence type="ECO:0000256" key="8">
    <source>
        <dbReference type="ARBA" id="ARBA00023098"/>
    </source>
</evidence>
<evidence type="ECO:0000256" key="5">
    <source>
        <dbReference type="ARBA" id="ARBA00022832"/>
    </source>
</evidence>
<dbReference type="Pfam" id="PF03405">
    <property type="entry name" value="FA_desaturase_2"/>
    <property type="match status" value="1"/>
</dbReference>
<dbReference type="EMBL" id="CP045810">
    <property type="protein sequence ID" value="QHN38980.1"/>
    <property type="molecule type" value="Genomic_DNA"/>
</dbReference>
<dbReference type="AlphaFoldDB" id="A0A857KVU6"/>
<organism evidence="10">
    <name type="scientific">Gordonia amarae</name>
    <dbReference type="NCBI Taxonomy" id="36821"/>
    <lineage>
        <taxon>Bacteria</taxon>
        <taxon>Bacillati</taxon>
        <taxon>Actinomycetota</taxon>
        <taxon>Actinomycetes</taxon>
        <taxon>Mycobacteriales</taxon>
        <taxon>Gordoniaceae</taxon>
        <taxon>Gordonia</taxon>
    </lineage>
</organism>
<keyword evidence="8" id="KW-0443">Lipid metabolism</keyword>